<dbReference type="SUPFAM" id="SSF52833">
    <property type="entry name" value="Thioredoxin-like"/>
    <property type="match status" value="1"/>
</dbReference>
<keyword evidence="2" id="KW-0813">Transport</keyword>
<dbReference type="InterPro" id="IPR014025">
    <property type="entry name" value="Glutaredoxin_subgr"/>
</dbReference>
<evidence type="ECO:0000313" key="5">
    <source>
        <dbReference type="EMBL" id="SVB97372.1"/>
    </source>
</evidence>
<evidence type="ECO:0000256" key="1">
    <source>
        <dbReference type="ARBA" id="ARBA00007787"/>
    </source>
</evidence>
<dbReference type="Gene3D" id="3.40.30.10">
    <property type="entry name" value="Glutaredoxin"/>
    <property type="match status" value="1"/>
</dbReference>
<sequence>MKNVTVYMGPMCAFCDAAKRLLNKKNIPYKEINIAIEEGKMDEMLKKSNGKKTIPQIFFDNHHVGGYEELRALEKENELENLLK</sequence>
<dbReference type="Pfam" id="PF00462">
    <property type="entry name" value="Glutaredoxin"/>
    <property type="match status" value="1"/>
</dbReference>
<reference evidence="5" key="1">
    <citation type="submission" date="2018-05" db="EMBL/GenBank/DDBJ databases">
        <authorList>
            <person name="Lanie J.A."/>
            <person name="Ng W.-L."/>
            <person name="Kazmierczak K.M."/>
            <person name="Andrzejewski T.M."/>
            <person name="Davidsen T.M."/>
            <person name="Wayne K.J."/>
            <person name="Tettelin H."/>
            <person name="Glass J.I."/>
            <person name="Rusch D."/>
            <person name="Podicherti R."/>
            <person name="Tsui H.-C.T."/>
            <person name="Winkler M.E."/>
        </authorList>
    </citation>
    <scope>NUCLEOTIDE SEQUENCE</scope>
</reference>
<dbReference type="InterPro" id="IPR051548">
    <property type="entry name" value="Grx-like_ET"/>
</dbReference>
<evidence type="ECO:0000256" key="3">
    <source>
        <dbReference type="ARBA" id="ARBA00022982"/>
    </source>
</evidence>
<evidence type="ECO:0000259" key="4">
    <source>
        <dbReference type="Pfam" id="PF00462"/>
    </source>
</evidence>
<dbReference type="InterPro" id="IPR002109">
    <property type="entry name" value="Glutaredoxin"/>
</dbReference>
<accession>A0A382IDL4</accession>
<evidence type="ECO:0000256" key="2">
    <source>
        <dbReference type="ARBA" id="ARBA00022448"/>
    </source>
</evidence>
<dbReference type="NCBIfam" id="TIGR02181">
    <property type="entry name" value="GRX_bact"/>
    <property type="match status" value="1"/>
</dbReference>
<dbReference type="CDD" id="cd03418">
    <property type="entry name" value="GRX_GRXb_1_3_like"/>
    <property type="match status" value="1"/>
</dbReference>
<comment type="similarity">
    <text evidence="1">Belongs to the glutaredoxin family.</text>
</comment>
<dbReference type="InterPro" id="IPR036249">
    <property type="entry name" value="Thioredoxin-like_sf"/>
</dbReference>
<dbReference type="PANTHER" id="PTHR34386">
    <property type="entry name" value="GLUTAREDOXIN"/>
    <property type="match status" value="1"/>
</dbReference>
<proteinExistence type="inferred from homology"/>
<dbReference type="PANTHER" id="PTHR34386:SF1">
    <property type="entry name" value="GLUTAREDOXIN-LIKE PROTEIN NRDH"/>
    <property type="match status" value="1"/>
</dbReference>
<dbReference type="GO" id="GO:0009055">
    <property type="term" value="F:electron transfer activity"/>
    <property type="evidence" value="ECO:0007669"/>
    <property type="project" value="TreeGrafter"/>
</dbReference>
<protein>
    <recommendedName>
        <fullName evidence="4">Glutaredoxin domain-containing protein</fullName>
    </recommendedName>
</protein>
<gene>
    <name evidence="5" type="ORF">METZ01_LOCUS250226</name>
</gene>
<dbReference type="PROSITE" id="PS51354">
    <property type="entry name" value="GLUTAREDOXIN_2"/>
    <property type="match status" value="1"/>
</dbReference>
<dbReference type="GO" id="GO:0045454">
    <property type="term" value="P:cell redox homeostasis"/>
    <property type="evidence" value="ECO:0007669"/>
    <property type="project" value="InterPro"/>
</dbReference>
<feature type="domain" description="Glutaredoxin" evidence="4">
    <location>
        <begin position="4"/>
        <end position="64"/>
    </location>
</feature>
<name>A0A382IDL4_9ZZZZ</name>
<dbReference type="AlphaFoldDB" id="A0A382IDL4"/>
<organism evidence="5">
    <name type="scientific">marine metagenome</name>
    <dbReference type="NCBI Taxonomy" id="408172"/>
    <lineage>
        <taxon>unclassified sequences</taxon>
        <taxon>metagenomes</taxon>
        <taxon>ecological metagenomes</taxon>
    </lineage>
</organism>
<dbReference type="InterPro" id="IPR011900">
    <property type="entry name" value="GRX_bact"/>
</dbReference>
<dbReference type="EMBL" id="UINC01066547">
    <property type="protein sequence ID" value="SVB97372.1"/>
    <property type="molecule type" value="Genomic_DNA"/>
</dbReference>
<dbReference type="PRINTS" id="PR00160">
    <property type="entry name" value="GLUTAREDOXIN"/>
</dbReference>
<keyword evidence="3" id="KW-0249">Electron transport</keyword>